<dbReference type="AlphaFoldDB" id="A0A9P7E826"/>
<dbReference type="OrthoDB" id="2687017at2759"/>
<comment type="caution">
    <text evidence="1">The sequence shown here is derived from an EMBL/GenBank/DDBJ whole genome shotgun (WGS) entry which is preliminary data.</text>
</comment>
<keyword evidence="2" id="KW-1185">Reference proteome</keyword>
<dbReference type="EMBL" id="JABBWG010000022">
    <property type="protein sequence ID" value="KAG1814007.1"/>
    <property type="molecule type" value="Genomic_DNA"/>
</dbReference>
<name>A0A9P7E826_9AGAM</name>
<organism evidence="1 2">
    <name type="scientific">Suillus subaureus</name>
    <dbReference type="NCBI Taxonomy" id="48587"/>
    <lineage>
        <taxon>Eukaryota</taxon>
        <taxon>Fungi</taxon>
        <taxon>Dikarya</taxon>
        <taxon>Basidiomycota</taxon>
        <taxon>Agaricomycotina</taxon>
        <taxon>Agaricomycetes</taxon>
        <taxon>Agaricomycetidae</taxon>
        <taxon>Boletales</taxon>
        <taxon>Suillineae</taxon>
        <taxon>Suillaceae</taxon>
        <taxon>Suillus</taxon>
    </lineage>
</organism>
<evidence type="ECO:0000313" key="1">
    <source>
        <dbReference type="EMBL" id="KAG1814007.1"/>
    </source>
</evidence>
<dbReference type="GeneID" id="64627059"/>
<protein>
    <submittedName>
        <fullName evidence="1">Uncharacterized protein</fullName>
    </submittedName>
</protein>
<accession>A0A9P7E826</accession>
<proteinExistence type="predicted"/>
<dbReference type="RefSeq" id="XP_041191643.1">
    <property type="nucleotide sequence ID" value="XM_041333042.1"/>
</dbReference>
<dbReference type="Proteomes" id="UP000807769">
    <property type="component" value="Unassembled WGS sequence"/>
</dbReference>
<sequence>MSPIPRPLPYTRDTYAYLRFLRKLLSSSSRTVSVRTDGPHNPLHFPAIFPLPRPFIKPNENSQPTPALPTTQFSVANPPATLKSHLHRLSTWWPSQTDHASPTINVVDVPLAPGKLRYATAGAPGDEDDLIRDEDYVSLPPSPNPGSRLRIVNTGQHGSGRSCFCF</sequence>
<gene>
    <name evidence="1" type="ORF">BJ212DRAFT_1300870</name>
</gene>
<reference evidence="1" key="1">
    <citation type="journal article" date="2020" name="New Phytol.">
        <title>Comparative genomics reveals dynamic genome evolution in host specialist ectomycorrhizal fungi.</title>
        <authorList>
            <person name="Lofgren L.A."/>
            <person name="Nguyen N.H."/>
            <person name="Vilgalys R."/>
            <person name="Ruytinx J."/>
            <person name="Liao H.L."/>
            <person name="Branco S."/>
            <person name="Kuo A."/>
            <person name="LaButti K."/>
            <person name="Lipzen A."/>
            <person name="Andreopoulos W."/>
            <person name="Pangilinan J."/>
            <person name="Riley R."/>
            <person name="Hundley H."/>
            <person name="Na H."/>
            <person name="Barry K."/>
            <person name="Grigoriev I.V."/>
            <person name="Stajich J.E."/>
            <person name="Kennedy P.G."/>
        </authorList>
    </citation>
    <scope>NUCLEOTIDE SEQUENCE</scope>
    <source>
        <strain evidence="1">MN1</strain>
    </source>
</reference>
<evidence type="ECO:0000313" key="2">
    <source>
        <dbReference type="Proteomes" id="UP000807769"/>
    </source>
</evidence>